<dbReference type="EMBL" id="BARU01024594">
    <property type="protein sequence ID" value="GAH51068.1"/>
    <property type="molecule type" value="Genomic_DNA"/>
</dbReference>
<dbReference type="AlphaFoldDB" id="X1I0K1"/>
<feature type="non-terminal residue" evidence="1">
    <location>
        <position position="115"/>
    </location>
</feature>
<organism evidence="1">
    <name type="scientific">marine sediment metagenome</name>
    <dbReference type="NCBI Taxonomy" id="412755"/>
    <lineage>
        <taxon>unclassified sequences</taxon>
        <taxon>metagenomes</taxon>
        <taxon>ecological metagenomes</taxon>
    </lineage>
</organism>
<name>X1I0K1_9ZZZZ</name>
<gene>
    <name evidence="1" type="ORF">S03H2_39738</name>
</gene>
<comment type="caution">
    <text evidence="1">The sequence shown here is derived from an EMBL/GenBank/DDBJ whole genome shotgun (WGS) entry which is preliminary data.</text>
</comment>
<accession>X1I0K1</accession>
<sequence>MKFVSGGESYLEKNTDKYGVIEHTELFNDIYPHREGTISSVDGGDITKFTDDGMDFNLNDYLLPGVTAKLHFNSGDLGGYEFEVYSYNNSTKEFTIIAYKDEQGYEMPNKGEFRP</sequence>
<protein>
    <submittedName>
        <fullName evidence="1">Uncharacterized protein</fullName>
    </submittedName>
</protein>
<evidence type="ECO:0000313" key="1">
    <source>
        <dbReference type="EMBL" id="GAH51068.1"/>
    </source>
</evidence>
<reference evidence="1" key="1">
    <citation type="journal article" date="2014" name="Front. Microbiol.">
        <title>High frequency of phylogenetically diverse reductive dehalogenase-homologous genes in deep subseafloor sedimentary metagenomes.</title>
        <authorList>
            <person name="Kawai M."/>
            <person name="Futagami T."/>
            <person name="Toyoda A."/>
            <person name="Takaki Y."/>
            <person name="Nishi S."/>
            <person name="Hori S."/>
            <person name="Arai W."/>
            <person name="Tsubouchi T."/>
            <person name="Morono Y."/>
            <person name="Uchiyama I."/>
            <person name="Ito T."/>
            <person name="Fujiyama A."/>
            <person name="Inagaki F."/>
            <person name="Takami H."/>
        </authorList>
    </citation>
    <scope>NUCLEOTIDE SEQUENCE</scope>
    <source>
        <strain evidence="1">Expedition CK06-06</strain>
    </source>
</reference>
<proteinExistence type="predicted"/>